<sequence length="214" mass="23912">MAKPPSSSFERMLENNVEWAKEVEDEDPGFFNKSAKGQKPHTLWFGCSDSRVPESVITKSRPGDIFVHRNIANQVLLYDSNAISVLDYAVNHVGVENVVVVGHTHCGGVTHSLKVVQNGTAATLPHFSPALNQWLSPLIRFISSISIPKVDDPLTFLIEENVKNQVENVWQTETMQRVLREGKGPKGNKVRVHGWIYELETGHLRDLNVTRGPP</sequence>
<reference evidence="9 10" key="1">
    <citation type="submission" date="2014-02" db="EMBL/GenBank/DDBJ databases">
        <title>Transposable element dynamics among asymbiotic and ectomycorrhizal Amanita fungi.</title>
        <authorList>
            <consortium name="DOE Joint Genome Institute"/>
            <person name="Hess J."/>
            <person name="Skrede I."/>
            <person name="Wolfe B."/>
            <person name="LaButti K."/>
            <person name="Ohm R.A."/>
            <person name="Grigoriev I.V."/>
            <person name="Pringle A."/>
        </authorList>
    </citation>
    <scope>NUCLEOTIDE SEQUENCE [LARGE SCALE GENOMIC DNA]</scope>
    <source>
        <strain evidence="9 10">SKay4041</strain>
    </source>
</reference>
<feature type="binding site" evidence="7">
    <location>
        <position position="106"/>
    </location>
    <ligand>
        <name>Zn(2+)</name>
        <dbReference type="ChEBI" id="CHEBI:29105"/>
    </ligand>
</feature>
<dbReference type="SMART" id="SM00947">
    <property type="entry name" value="Pro_CA"/>
    <property type="match status" value="1"/>
</dbReference>
<evidence type="ECO:0000256" key="7">
    <source>
        <dbReference type="PIRSR" id="PIRSR601765-1"/>
    </source>
</evidence>
<feature type="binding site" evidence="7">
    <location>
        <position position="103"/>
    </location>
    <ligand>
        <name>Zn(2+)</name>
        <dbReference type="ChEBI" id="CHEBI:29105"/>
    </ligand>
</feature>
<evidence type="ECO:0000256" key="3">
    <source>
        <dbReference type="ARBA" id="ARBA00022723"/>
    </source>
</evidence>
<dbReference type="GO" id="GO:0004089">
    <property type="term" value="F:carbonate dehydratase activity"/>
    <property type="evidence" value="ECO:0007669"/>
    <property type="project" value="UniProtKB-UniRule"/>
</dbReference>
<dbReference type="InterPro" id="IPR036874">
    <property type="entry name" value="Carbonic_anhydrase_sf"/>
</dbReference>
<dbReference type="Gene3D" id="3.40.1050.10">
    <property type="entry name" value="Carbonic anhydrase"/>
    <property type="match status" value="1"/>
</dbReference>
<dbReference type="Pfam" id="PF00484">
    <property type="entry name" value="Pro_CA"/>
    <property type="match status" value="1"/>
</dbReference>
<dbReference type="InterPro" id="IPR001765">
    <property type="entry name" value="Carbonic_anhydrase"/>
</dbReference>
<evidence type="ECO:0000256" key="1">
    <source>
        <dbReference type="ARBA" id="ARBA00006217"/>
    </source>
</evidence>
<dbReference type="GO" id="GO:0071244">
    <property type="term" value="P:cellular response to carbon dioxide"/>
    <property type="evidence" value="ECO:0007669"/>
    <property type="project" value="TreeGrafter"/>
</dbReference>
<name>A0A2A9NHK4_9AGAR</name>
<evidence type="ECO:0000313" key="10">
    <source>
        <dbReference type="Proteomes" id="UP000242287"/>
    </source>
</evidence>
<evidence type="ECO:0000256" key="4">
    <source>
        <dbReference type="ARBA" id="ARBA00022833"/>
    </source>
</evidence>
<dbReference type="Proteomes" id="UP000242287">
    <property type="component" value="Unassembled WGS sequence"/>
</dbReference>
<dbReference type="PANTHER" id="PTHR11002">
    <property type="entry name" value="CARBONIC ANHYDRASE"/>
    <property type="match status" value="1"/>
</dbReference>
<gene>
    <name evidence="9" type="ORF">AMATHDRAFT_50480</name>
</gene>
<dbReference type="GO" id="GO:0034599">
    <property type="term" value="P:cellular response to oxidative stress"/>
    <property type="evidence" value="ECO:0007669"/>
    <property type="project" value="TreeGrafter"/>
</dbReference>
<keyword evidence="4 7" id="KW-0862">Zinc</keyword>
<keyword evidence="5 8" id="KW-0456">Lyase</keyword>
<organism evidence="9 10">
    <name type="scientific">Amanita thiersii Skay4041</name>
    <dbReference type="NCBI Taxonomy" id="703135"/>
    <lineage>
        <taxon>Eukaryota</taxon>
        <taxon>Fungi</taxon>
        <taxon>Dikarya</taxon>
        <taxon>Basidiomycota</taxon>
        <taxon>Agaricomycotina</taxon>
        <taxon>Agaricomycetes</taxon>
        <taxon>Agaricomycetidae</taxon>
        <taxon>Agaricales</taxon>
        <taxon>Pluteineae</taxon>
        <taxon>Amanitaceae</taxon>
        <taxon>Amanita</taxon>
    </lineage>
</organism>
<evidence type="ECO:0000256" key="5">
    <source>
        <dbReference type="ARBA" id="ARBA00023239"/>
    </source>
</evidence>
<evidence type="ECO:0000256" key="8">
    <source>
        <dbReference type="RuleBase" id="RU003956"/>
    </source>
</evidence>
<comment type="cofactor">
    <cofactor evidence="7">
        <name>Zn(2+)</name>
        <dbReference type="ChEBI" id="CHEBI:29105"/>
    </cofactor>
    <text evidence="7">Binds 1 zinc ion per subunit.</text>
</comment>
<evidence type="ECO:0000256" key="6">
    <source>
        <dbReference type="ARBA" id="ARBA00048348"/>
    </source>
</evidence>
<proteinExistence type="inferred from homology"/>
<dbReference type="EMBL" id="KZ302128">
    <property type="protein sequence ID" value="PFH47192.1"/>
    <property type="molecule type" value="Genomic_DNA"/>
</dbReference>
<dbReference type="SUPFAM" id="SSF53056">
    <property type="entry name" value="beta-carbonic anhydrase, cab"/>
    <property type="match status" value="1"/>
</dbReference>
<comment type="similarity">
    <text evidence="1 8">Belongs to the beta-class carbonic anhydrase family.</text>
</comment>
<dbReference type="GO" id="GO:0008270">
    <property type="term" value="F:zinc ion binding"/>
    <property type="evidence" value="ECO:0007669"/>
    <property type="project" value="UniProtKB-UniRule"/>
</dbReference>
<evidence type="ECO:0000313" key="9">
    <source>
        <dbReference type="EMBL" id="PFH47192.1"/>
    </source>
</evidence>
<evidence type="ECO:0000256" key="2">
    <source>
        <dbReference type="ARBA" id="ARBA00012925"/>
    </source>
</evidence>
<feature type="binding site" evidence="7">
    <location>
        <position position="49"/>
    </location>
    <ligand>
        <name>Zn(2+)</name>
        <dbReference type="ChEBI" id="CHEBI:29105"/>
    </ligand>
</feature>
<comment type="function">
    <text evidence="8">Reversible hydration of carbon dioxide.</text>
</comment>
<comment type="catalytic activity">
    <reaction evidence="6 8">
        <text>hydrogencarbonate + H(+) = CO2 + H2O</text>
        <dbReference type="Rhea" id="RHEA:10748"/>
        <dbReference type="ChEBI" id="CHEBI:15377"/>
        <dbReference type="ChEBI" id="CHEBI:15378"/>
        <dbReference type="ChEBI" id="CHEBI:16526"/>
        <dbReference type="ChEBI" id="CHEBI:17544"/>
        <dbReference type="EC" id="4.2.1.1"/>
    </reaction>
</comment>
<accession>A0A2A9NHK4</accession>
<keyword evidence="10" id="KW-1185">Reference proteome</keyword>
<dbReference type="PANTHER" id="PTHR11002:SF76">
    <property type="entry name" value="CARBONIC ANHYDRASE"/>
    <property type="match status" value="1"/>
</dbReference>
<keyword evidence="3 7" id="KW-0479">Metal-binding</keyword>
<protein>
    <recommendedName>
        <fullName evidence="2 8">Carbonic anhydrase</fullName>
        <ecNumber evidence="2 8">4.2.1.1</ecNumber>
    </recommendedName>
    <alternativeName>
        <fullName evidence="8">Carbonate dehydratase</fullName>
    </alternativeName>
</protein>
<dbReference type="STRING" id="703135.A0A2A9NHK4"/>
<feature type="binding site" evidence="7">
    <location>
        <position position="47"/>
    </location>
    <ligand>
        <name>Zn(2+)</name>
        <dbReference type="ChEBI" id="CHEBI:29105"/>
    </ligand>
</feature>
<dbReference type="OrthoDB" id="10248475at2759"/>
<dbReference type="AlphaFoldDB" id="A0A2A9NHK4"/>
<dbReference type="EC" id="4.2.1.1" evidence="2 8"/>